<comment type="caution">
    <text evidence="3">The sequence shown here is derived from an EMBL/GenBank/DDBJ whole genome shotgun (WGS) entry which is preliminary data.</text>
</comment>
<dbReference type="AlphaFoldDB" id="A0A6M0Q228"/>
<reference evidence="3 4" key="1">
    <citation type="submission" date="2020-02" db="EMBL/GenBank/DDBJ databases">
        <title>Bacillus aquiflavi sp. nov., isolated from yellow water of strong flavor Chinese baijiu in Yibin region of China.</title>
        <authorList>
            <person name="Xie J."/>
        </authorList>
    </citation>
    <scope>NUCLEOTIDE SEQUENCE [LARGE SCALE GENOMIC DNA]</scope>
    <source>
        <strain evidence="3 4">SA4</strain>
    </source>
</reference>
<gene>
    <name evidence="3" type="ORF">G4D63_00635</name>
</gene>
<dbReference type="InterPro" id="IPR038610">
    <property type="entry name" value="FliK-like_C_sf"/>
</dbReference>
<dbReference type="EMBL" id="JAAIWM010000001">
    <property type="protein sequence ID" value="NEY70232.1"/>
    <property type="molecule type" value="Genomic_DNA"/>
</dbReference>
<feature type="domain" description="Flagellar hook-length control protein-like C-terminal" evidence="2">
    <location>
        <begin position="310"/>
        <end position="378"/>
    </location>
</feature>
<evidence type="ECO:0000313" key="4">
    <source>
        <dbReference type="Proteomes" id="UP000481043"/>
    </source>
</evidence>
<dbReference type="Gene3D" id="3.30.750.140">
    <property type="match status" value="1"/>
</dbReference>
<organism evidence="3 4">
    <name type="scientific">Bacillus mesophilus</name>
    <dbReference type="NCBI Taxonomy" id="1808955"/>
    <lineage>
        <taxon>Bacteria</taxon>
        <taxon>Bacillati</taxon>
        <taxon>Bacillota</taxon>
        <taxon>Bacilli</taxon>
        <taxon>Bacillales</taxon>
        <taxon>Bacillaceae</taxon>
        <taxon>Bacillus</taxon>
    </lineage>
</organism>
<evidence type="ECO:0000256" key="1">
    <source>
        <dbReference type="SAM" id="MobiDB-lite"/>
    </source>
</evidence>
<accession>A0A6M0Q228</accession>
<evidence type="ECO:0000313" key="3">
    <source>
        <dbReference type="EMBL" id="NEY70232.1"/>
    </source>
</evidence>
<evidence type="ECO:0000259" key="2">
    <source>
        <dbReference type="Pfam" id="PF02120"/>
    </source>
</evidence>
<feature type="region of interest" description="Disordered" evidence="1">
    <location>
        <begin position="1"/>
        <end position="55"/>
    </location>
</feature>
<dbReference type="InterPro" id="IPR021136">
    <property type="entry name" value="Flagellar_hook_control-like_C"/>
</dbReference>
<proteinExistence type="predicted"/>
<feature type="region of interest" description="Disordered" evidence="1">
    <location>
        <begin position="390"/>
        <end position="426"/>
    </location>
</feature>
<sequence>MNMSGINVMNKGLEISSKASQKQSERTSSHFASMLNKEVQQKTNGNQKQPDQELKSVEENQVFVPFSAETNSVDRVASVEKLMEAVEQLIATGELPDELTVEMLNQDTSSLLTILPEELVKKLQALFESGTSLQELMGASENIPLENLLAGLIYTHQQTKDVKLDVSSKDALLTFFQQVNAQLHKLTQDGQASNQVFSNQPKVTEELQQFLSSIHTKLTGKNPLATDESQKMNYLRLLFQRTVHREESVKSNVLQDTNPKGLGMGVEPQTNLNRAQQFALFIEQGGTKAANQEQFIKEFQSILAKTSLQNVNGGMKLLIKLYPEHLGQLRVELLQQNGVLTARMVATTAAAKEMLESQLQGLKNAFAGQNIQVEKLEIINSQTLQQEFDRSLNKDGRQQGNESSSSKEDKQNDQQNEATFEETLHEELMNIEV</sequence>
<name>A0A6M0Q228_9BACI</name>
<keyword evidence="4" id="KW-1185">Reference proteome</keyword>
<protein>
    <recommendedName>
        <fullName evidence="2">Flagellar hook-length control protein-like C-terminal domain-containing protein</fullName>
    </recommendedName>
</protein>
<dbReference type="CDD" id="cd17470">
    <property type="entry name" value="T3SS_Flik_C"/>
    <property type="match status" value="1"/>
</dbReference>
<dbReference type="Pfam" id="PF02120">
    <property type="entry name" value="Flg_hook"/>
    <property type="match status" value="1"/>
</dbReference>
<dbReference type="Proteomes" id="UP000481043">
    <property type="component" value="Unassembled WGS sequence"/>
</dbReference>